<dbReference type="InterPro" id="IPR011646">
    <property type="entry name" value="KAP_P-loop"/>
</dbReference>
<dbReference type="OrthoDB" id="88903at2"/>
<reference evidence="2 3" key="1">
    <citation type="submission" date="2017-02" db="EMBL/GenBank/DDBJ databases">
        <authorList>
            <person name="Peterson S.W."/>
        </authorList>
    </citation>
    <scope>NUCLEOTIDE SEQUENCE [LARGE SCALE GENOMIC DNA]</scope>
    <source>
        <strain evidence="2 3">ATCC 35992</strain>
    </source>
</reference>
<organism evidence="2 3">
    <name type="scientific">Eubacterium uniforme</name>
    <dbReference type="NCBI Taxonomy" id="39495"/>
    <lineage>
        <taxon>Bacteria</taxon>
        <taxon>Bacillati</taxon>
        <taxon>Bacillota</taxon>
        <taxon>Clostridia</taxon>
        <taxon>Eubacteriales</taxon>
        <taxon>Eubacteriaceae</taxon>
        <taxon>Eubacterium</taxon>
    </lineage>
</organism>
<dbReference type="Pfam" id="PF07693">
    <property type="entry name" value="KAP_NTPase"/>
    <property type="match status" value="1"/>
</dbReference>
<dbReference type="EMBL" id="FUXZ01000004">
    <property type="protein sequence ID" value="SKA62808.1"/>
    <property type="molecule type" value="Genomic_DNA"/>
</dbReference>
<evidence type="ECO:0000313" key="2">
    <source>
        <dbReference type="EMBL" id="SKA62808.1"/>
    </source>
</evidence>
<feature type="domain" description="KAP NTPase" evidence="1">
    <location>
        <begin position="16"/>
        <end position="275"/>
    </location>
</feature>
<name>A0A1T4VD71_9FIRM</name>
<dbReference type="Gene3D" id="3.40.50.300">
    <property type="entry name" value="P-loop containing nucleotide triphosphate hydrolases"/>
    <property type="match status" value="1"/>
</dbReference>
<dbReference type="Proteomes" id="UP000190814">
    <property type="component" value="Unassembled WGS sequence"/>
</dbReference>
<gene>
    <name evidence="2" type="ORF">SAMN02745111_00705</name>
</gene>
<keyword evidence="3" id="KW-1185">Reference proteome</keyword>
<dbReference type="RefSeq" id="WP_078765593.1">
    <property type="nucleotide sequence ID" value="NZ_FUXZ01000004.1"/>
</dbReference>
<accession>A0A1T4VD71</accession>
<proteinExistence type="predicted"/>
<dbReference type="AlphaFoldDB" id="A0A1T4VD71"/>
<sequence>MNTVDELVYYCKEYNPVGTLMFTGEWGCGKTYLIEQELKKKLKDSHIIVRISLFGVNNIDGLKMTVKKQWLSQCNTFLNKIQGKEKKAKGIVSGFASGLSLAVPQLKSAKDTILSINLLDYIDIKPCVDDKRVVLVFDDLERSGLNTIDLLGCINEYCENYHFNVIIVANEKRITVEESDKSINYAEIKEKIIERTVYHKPKFEDIIDSILDENKFGNEDYKKFLITNKVLILEVFEIERITIKKDDGEEEEVEFNNYNIRSLKCALQDFYRVYKKLVSYKVLDMEKYFYSFIIYMMMYKAGVTEEGEYGFLFSDTKIKKMFPRFSTSFLLNNIRKWIEYGEWNEELLNEELKIIVKQTHFTESKDILKCHRFIELEEDIIRTGFSGLLKDCYAGNMNLNEYVFFIQNSSLISRYNIELPERINWNKVIDGINICFEKYIKENESENYVLLKITRDSRKNYEGDALKAHDLIADFRKKNVVICENNKKCYIEEIQSKKMDIFKKYQNSIFRAFDGDMAEATLSGFERATQSEKVYLPGDFEGMWEKIVYREEIDFEITKNGFLSLLDGLKKLKSQYEEKGKNISAVHTETFINVINNLINNVEKIENEKRAIK</sequence>
<dbReference type="STRING" id="39495.SAMN02745111_00705"/>
<evidence type="ECO:0000259" key="1">
    <source>
        <dbReference type="Pfam" id="PF07693"/>
    </source>
</evidence>
<evidence type="ECO:0000313" key="3">
    <source>
        <dbReference type="Proteomes" id="UP000190814"/>
    </source>
</evidence>
<protein>
    <submittedName>
        <fullName evidence="2">KAP family P-loop domain-containing protein</fullName>
    </submittedName>
</protein>
<dbReference type="InterPro" id="IPR027417">
    <property type="entry name" value="P-loop_NTPase"/>
</dbReference>
<dbReference type="SUPFAM" id="SSF52540">
    <property type="entry name" value="P-loop containing nucleoside triphosphate hydrolases"/>
    <property type="match status" value="1"/>
</dbReference>